<evidence type="ECO:0000313" key="3">
    <source>
        <dbReference type="Proteomes" id="UP000320176"/>
    </source>
</evidence>
<proteinExistence type="predicted"/>
<dbReference type="OrthoDB" id="280548at2"/>
<accession>A0A5C5ZW84</accession>
<dbReference type="EMBL" id="SJPN01000018">
    <property type="protein sequence ID" value="TWT91277.1"/>
    <property type="molecule type" value="Genomic_DNA"/>
</dbReference>
<organism evidence="2 3">
    <name type="scientific">Stieleria varia</name>
    <dbReference type="NCBI Taxonomy" id="2528005"/>
    <lineage>
        <taxon>Bacteria</taxon>
        <taxon>Pseudomonadati</taxon>
        <taxon>Planctomycetota</taxon>
        <taxon>Planctomycetia</taxon>
        <taxon>Pirellulales</taxon>
        <taxon>Pirellulaceae</taxon>
        <taxon>Stieleria</taxon>
    </lineage>
</organism>
<dbReference type="Gene3D" id="1.20.120.520">
    <property type="entry name" value="nmb1532 protein domain like"/>
    <property type="match status" value="1"/>
</dbReference>
<dbReference type="RefSeq" id="WP_146523576.1">
    <property type="nucleotide sequence ID" value="NZ_CP151726.1"/>
</dbReference>
<dbReference type="Proteomes" id="UP000320176">
    <property type="component" value="Unassembled WGS sequence"/>
</dbReference>
<evidence type="ECO:0000259" key="1">
    <source>
        <dbReference type="Pfam" id="PF01814"/>
    </source>
</evidence>
<comment type="caution">
    <text evidence="2">The sequence shown here is derived from an EMBL/GenBank/DDBJ whole genome shotgun (WGS) entry which is preliminary data.</text>
</comment>
<dbReference type="Pfam" id="PF01814">
    <property type="entry name" value="Hemerythrin"/>
    <property type="match status" value="1"/>
</dbReference>
<keyword evidence="3" id="KW-1185">Reference proteome</keyword>
<dbReference type="AlphaFoldDB" id="A0A5C5ZW84"/>
<dbReference type="InterPro" id="IPR012312">
    <property type="entry name" value="Hemerythrin-like"/>
</dbReference>
<name>A0A5C5ZW84_9BACT</name>
<gene>
    <name evidence="2" type="ORF">Pla52n_66890</name>
</gene>
<evidence type="ECO:0000313" key="2">
    <source>
        <dbReference type="EMBL" id="TWT91277.1"/>
    </source>
</evidence>
<feature type="domain" description="Hemerythrin-like" evidence="1">
    <location>
        <begin position="14"/>
        <end position="143"/>
    </location>
</feature>
<reference evidence="2 3" key="1">
    <citation type="submission" date="2019-02" db="EMBL/GenBank/DDBJ databases">
        <title>Deep-cultivation of Planctomycetes and their phenomic and genomic characterization uncovers novel biology.</title>
        <authorList>
            <person name="Wiegand S."/>
            <person name="Jogler M."/>
            <person name="Boedeker C."/>
            <person name="Pinto D."/>
            <person name="Vollmers J."/>
            <person name="Rivas-Marin E."/>
            <person name="Kohn T."/>
            <person name="Peeters S.H."/>
            <person name="Heuer A."/>
            <person name="Rast P."/>
            <person name="Oberbeckmann S."/>
            <person name="Bunk B."/>
            <person name="Jeske O."/>
            <person name="Meyerdierks A."/>
            <person name="Storesund J.E."/>
            <person name="Kallscheuer N."/>
            <person name="Luecker S."/>
            <person name="Lage O.M."/>
            <person name="Pohl T."/>
            <person name="Merkel B.J."/>
            <person name="Hornburger P."/>
            <person name="Mueller R.-W."/>
            <person name="Bruemmer F."/>
            <person name="Labrenz M."/>
            <person name="Spormann A.M."/>
            <person name="Op Den Camp H."/>
            <person name="Overmann J."/>
            <person name="Amann R."/>
            <person name="Jetten M.S.M."/>
            <person name="Mascher T."/>
            <person name="Medema M.H."/>
            <person name="Devos D.P."/>
            <person name="Kaster A.-K."/>
            <person name="Ovreas L."/>
            <person name="Rohde M."/>
            <person name="Galperin M.Y."/>
            <person name="Jogler C."/>
        </authorList>
    </citation>
    <scope>NUCLEOTIDE SEQUENCE [LARGE SCALE GENOMIC DNA]</scope>
    <source>
        <strain evidence="2 3">Pla52n</strain>
    </source>
</reference>
<sequence>MSTNIDSSLCQIFADWRDDDLALQSQIDELRRWMAEVTQLGIPRFGEMAGKLKPLQDYIHNHFARELSLLERLVDKYPEVADQVDAVRRQTNHDHDVLGRRLQEFIDRLNQPDPPFDSWTAAIDELELIVDALEQHEDQESESLHILMPKECEVVETKPR</sequence>
<protein>
    <recommendedName>
        <fullName evidence="1">Hemerythrin-like domain-containing protein</fullName>
    </recommendedName>
</protein>